<dbReference type="Gene3D" id="3.30.70.270">
    <property type="match status" value="1"/>
</dbReference>
<evidence type="ECO:0000259" key="2">
    <source>
        <dbReference type="PROSITE" id="PS50110"/>
    </source>
</evidence>
<comment type="caution">
    <text evidence="5">The sequence shown here is derived from an EMBL/GenBank/DDBJ whole genome shotgun (WGS) entry which is preliminary data.</text>
</comment>
<dbReference type="PROSITE" id="PS50883">
    <property type="entry name" value="EAL"/>
    <property type="match status" value="1"/>
</dbReference>
<accession>A0ABU8JDT1</accession>
<dbReference type="SUPFAM" id="SSF55073">
    <property type="entry name" value="Nucleotide cyclase"/>
    <property type="match status" value="1"/>
</dbReference>
<evidence type="ECO:0000313" key="6">
    <source>
        <dbReference type="Proteomes" id="UP001381174"/>
    </source>
</evidence>
<organism evidence="5 6">
    <name type="scientific">Fulvimonas yonginensis</name>
    <dbReference type="NCBI Taxonomy" id="1495200"/>
    <lineage>
        <taxon>Bacteria</taxon>
        <taxon>Pseudomonadati</taxon>
        <taxon>Pseudomonadota</taxon>
        <taxon>Gammaproteobacteria</taxon>
        <taxon>Lysobacterales</taxon>
        <taxon>Rhodanobacteraceae</taxon>
        <taxon>Fulvimonas</taxon>
    </lineage>
</organism>
<dbReference type="NCBIfam" id="TIGR00254">
    <property type="entry name" value="GGDEF"/>
    <property type="match status" value="1"/>
</dbReference>
<dbReference type="SUPFAM" id="SSF55785">
    <property type="entry name" value="PYP-like sensor domain (PAS domain)"/>
    <property type="match status" value="1"/>
</dbReference>
<dbReference type="EMBL" id="JBBBNY010000007">
    <property type="protein sequence ID" value="MEI7037301.1"/>
    <property type="molecule type" value="Genomic_DNA"/>
</dbReference>
<evidence type="ECO:0000313" key="5">
    <source>
        <dbReference type="EMBL" id="MEI7037301.1"/>
    </source>
</evidence>
<dbReference type="Gene3D" id="3.40.50.2300">
    <property type="match status" value="1"/>
</dbReference>
<evidence type="ECO:0000259" key="4">
    <source>
        <dbReference type="PROSITE" id="PS50887"/>
    </source>
</evidence>
<dbReference type="InterPro" id="IPR043128">
    <property type="entry name" value="Rev_trsase/Diguanyl_cyclase"/>
</dbReference>
<dbReference type="SMART" id="SM00267">
    <property type="entry name" value="GGDEF"/>
    <property type="match status" value="1"/>
</dbReference>
<dbReference type="Proteomes" id="UP001381174">
    <property type="component" value="Unassembled WGS sequence"/>
</dbReference>
<dbReference type="InterPro" id="IPR052155">
    <property type="entry name" value="Biofilm_reg_signaling"/>
</dbReference>
<dbReference type="InterPro" id="IPR000160">
    <property type="entry name" value="GGDEF_dom"/>
</dbReference>
<sequence length="706" mass="76632">MTRTTSGLLLERCYAYADAPLIALEAAPEGLRVAAVNPAYERFFGRDAAAVTGIRWDRALGHAGWLEGVEAALHAGEVVERTGVLDAAGKARWCRLVACPSVDTGGRVVQAVLTVHDVDDRVAAEQAREFLASHDVVSGLLRPGQVKDNLAAQLVRAVTQCHRLFVCYIDIDKFGAFNQTDGFEAGDRLLQQVADRLVAAGRDASLVSRIAGDEFIVGGVDATGDLDMLEVGQQLLDELSQPIAFGAFELRLGASIGIACFPDTAASVDDLLQQSALAARTAKERGGNRVHVFNTQQRTLLRDRMDMGVHLRGAVARGELELAYQPVVSVAKREITGMEALVRWRSPQLGLVTPDRFIPLAEDLGLIPDIGQWVLVQACQQARRWLDCGVGDFVLSVNVSGLQMRGQQVIEDVSRALDGARLPARYLELELTEKAIMGDPDHVASLMRELRKIGVSLSMDDFGIGHSSLGLMQRFPVNRLKIDRSFVSAVPNDVGAARICRAILGLAHEFGCTVVAEGVETPLQLGFLERNGCEYIQGHYLGEPVSADGMLARLRNPSLRTADQGNRGDAGSILLVDDEQNVLRALARLLRRDGYAIHTAGTFQQAFDILGTTEVDVVVSDHRMPEGRGTEFLGKVKETHPRTIRMILSGYADIGAVTEAINGGAVYRFLTKPWVDDELRKVIKEAMARARRDQVQRGATGPVADA</sequence>
<dbReference type="PROSITE" id="PS50110">
    <property type="entry name" value="RESPONSE_REGULATORY"/>
    <property type="match status" value="1"/>
</dbReference>
<dbReference type="InterPro" id="IPR029787">
    <property type="entry name" value="Nucleotide_cyclase"/>
</dbReference>
<dbReference type="CDD" id="cd01949">
    <property type="entry name" value="GGDEF"/>
    <property type="match status" value="1"/>
</dbReference>
<keyword evidence="6" id="KW-1185">Reference proteome</keyword>
<evidence type="ECO:0000259" key="3">
    <source>
        <dbReference type="PROSITE" id="PS50883"/>
    </source>
</evidence>
<dbReference type="InterPro" id="IPR011006">
    <property type="entry name" value="CheY-like_superfamily"/>
</dbReference>
<protein>
    <submittedName>
        <fullName evidence="5">EAL domain-containing protein</fullName>
    </submittedName>
</protein>
<proteinExistence type="predicted"/>
<dbReference type="RefSeq" id="WP_336807929.1">
    <property type="nucleotide sequence ID" value="NZ_JBBBNY010000007.1"/>
</dbReference>
<dbReference type="InterPro" id="IPR035965">
    <property type="entry name" value="PAS-like_dom_sf"/>
</dbReference>
<dbReference type="Pfam" id="PF00990">
    <property type="entry name" value="GGDEF"/>
    <property type="match status" value="1"/>
</dbReference>
<dbReference type="SUPFAM" id="SSF52172">
    <property type="entry name" value="CheY-like"/>
    <property type="match status" value="1"/>
</dbReference>
<dbReference type="Gene3D" id="3.20.20.450">
    <property type="entry name" value="EAL domain"/>
    <property type="match status" value="1"/>
</dbReference>
<dbReference type="PANTHER" id="PTHR44757:SF2">
    <property type="entry name" value="BIOFILM ARCHITECTURE MAINTENANCE PROTEIN MBAA"/>
    <property type="match status" value="1"/>
</dbReference>
<reference evidence="5 6" key="1">
    <citation type="journal article" date="2014" name="Int. J. Syst. Evol. Microbiol.">
        <title>Fulvimonas yonginensis sp. nov., isolated from greenhouse soil, and emended description of the genus Fulvimonas.</title>
        <authorList>
            <person name="Ahn J.H."/>
            <person name="Kim S.J."/>
            <person name="Weon H.Y."/>
            <person name="Hong S.B."/>
            <person name="Seok S.J."/>
            <person name="Kwon S.W."/>
        </authorList>
    </citation>
    <scope>NUCLEOTIDE SEQUENCE [LARGE SCALE GENOMIC DNA]</scope>
    <source>
        <strain evidence="5 6">KACC 16952</strain>
    </source>
</reference>
<dbReference type="InterPro" id="IPR001633">
    <property type="entry name" value="EAL_dom"/>
</dbReference>
<dbReference type="Gene3D" id="3.30.450.20">
    <property type="entry name" value="PAS domain"/>
    <property type="match status" value="1"/>
</dbReference>
<dbReference type="SMART" id="SM00448">
    <property type="entry name" value="REC"/>
    <property type="match status" value="1"/>
</dbReference>
<dbReference type="Pfam" id="PF00072">
    <property type="entry name" value="Response_reg"/>
    <property type="match status" value="1"/>
</dbReference>
<evidence type="ECO:0000256" key="1">
    <source>
        <dbReference type="PROSITE-ProRule" id="PRU00169"/>
    </source>
</evidence>
<dbReference type="CDD" id="cd01948">
    <property type="entry name" value="EAL"/>
    <property type="match status" value="1"/>
</dbReference>
<dbReference type="Pfam" id="PF08448">
    <property type="entry name" value="PAS_4"/>
    <property type="match status" value="1"/>
</dbReference>
<dbReference type="InterPro" id="IPR035919">
    <property type="entry name" value="EAL_sf"/>
</dbReference>
<keyword evidence="1" id="KW-0597">Phosphoprotein</keyword>
<gene>
    <name evidence="5" type="ORF">WAT24_11080</name>
</gene>
<dbReference type="InterPro" id="IPR013656">
    <property type="entry name" value="PAS_4"/>
</dbReference>
<feature type="domain" description="GGDEF" evidence="4">
    <location>
        <begin position="162"/>
        <end position="295"/>
    </location>
</feature>
<dbReference type="PROSITE" id="PS50887">
    <property type="entry name" value="GGDEF"/>
    <property type="match status" value="1"/>
</dbReference>
<feature type="modified residue" description="4-aspartylphosphate" evidence="1">
    <location>
        <position position="621"/>
    </location>
</feature>
<dbReference type="Pfam" id="PF00563">
    <property type="entry name" value="EAL"/>
    <property type="match status" value="1"/>
</dbReference>
<dbReference type="SMART" id="SM00052">
    <property type="entry name" value="EAL"/>
    <property type="match status" value="1"/>
</dbReference>
<dbReference type="PANTHER" id="PTHR44757">
    <property type="entry name" value="DIGUANYLATE CYCLASE DGCP"/>
    <property type="match status" value="1"/>
</dbReference>
<feature type="domain" description="Response regulatory" evidence="2">
    <location>
        <begin position="572"/>
        <end position="687"/>
    </location>
</feature>
<dbReference type="SUPFAM" id="SSF141868">
    <property type="entry name" value="EAL domain-like"/>
    <property type="match status" value="1"/>
</dbReference>
<dbReference type="CDD" id="cd17569">
    <property type="entry name" value="REC_HupR-like"/>
    <property type="match status" value="1"/>
</dbReference>
<dbReference type="InterPro" id="IPR001789">
    <property type="entry name" value="Sig_transdc_resp-reg_receiver"/>
</dbReference>
<feature type="domain" description="EAL" evidence="3">
    <location>
        <begin position="304"/>
        <end position="558"/>
    </location>
</feature>
<name>A0ABU8JDT1_9GAMM</name>